<dbReference type="AlphaFoldDB" id="N9Y1F2"/>
<protein>
    <submittedName>
        <fullName evidence="1">Uncharacterized protein</fullName>
    </submittedName>
</protein>
<keyword evidence="2" id="KW-1185">Reference proteome</keyword>
<dbReference type="RefSeq" id="WP_002597388.1">
    <property type="nucleotide sequence ID" value="NZ_KB850956.1"/>
</dbReference>
<dbReference type="Proteomes" id="UP000013097">
    <property type="component" value="Unassembled WGS sequence"/>
</dbReference>
<name>N9Y1F2_9CLOT</name>
<evidence type="ECO:0000313" key="2">
    <source>
        <dbReference type="Proteomes" id="UP000013097"/>
    </source>
</evidence>
<comment type="caution">
    <text evidence="1">The sequence shown here is derived from an EMBL/GenBank/DDBJ whole genome shotgun (WGS) entry which is preliminary data.</text>
</comment>
<evidence type="ECO:0000313" key="1">
    <source>
        <dbReference type="EMBL" id="ENZ01652.1"/>
    </source>
</evidence>
<dbReference type="HOGENOM" id="CLU_2715238_0_0_9"/>
<proteinExistence type="predicted"/>
<dbReference type="EMBL" id="AGYT01000008">
    <property type="protein sequence ID" value="ENZ01652.1"/>
    <property type="molecule type" value="Genomic_DNA"/>
</dbReference>
<reference evidence="1 2" key="1">
    <citation type="submission" date="2013-01" db="EMBL/GenBank/DDBJ databases">
        <title>The Genome Sequence of Clostridium colicanis 209318.</title>
        <authorList>
            <consortium name="The Broad Institute Genome Sequencing Platform"/>
            <person name="Earl A."/>
            <person name="Ward D."/>
            <person name="Feldgarden M."/>
            <person name="Gevers D."/>
            <person name="Courvalin P."/>
            <person name="Lambert T."/>
            <person name="Walker B."/>
            <person name="Young S.K."/>
            <person name="Zeng Q."/>
            <person name="Gargeya S."/>
            <person name="Fitzgerald M."/>
            <person name="Haas B."/>
            <person name="Abouelleil A."/>
            <person name="Alvarado L."/>
            <person name="Arachchi H.M."/>
            <person name="Berlin A.M."/>
            <person name="Chapman S.B."/>
            <person name="Dewar J."/>
            <person name="Goldberg J."/>
            <person name="Griggs A."/>
            <person name="Gujja S."/>
            <person name="Hansen M."/>
            <person name="Howarth C."/>
            <person name="Imamovic A."/>
            <person name="Larimer J."/>
            <person name="McCowan C."/>
            <person name="Murphy C."/>
            <person name="Neiman D."/>
            <person name="Pearson M."/>
            <person name="Priest M."/>
            <person name="Roberts A."/>
            <person name="Saif S."/>
            <person name="Shea T."/>
            <person name="Sisk P."/>
            <person name="Sykes S."/>
            <person name="Wortman J."/>
            <person name="Nusbaum C."/>
            <person name="Birren B."/>
        </authorList>
    </citation>
    <scope>NUCLEOTIDE SEQUENCE [LARGE SCALE GENOMIC DNA]</scope>
    <source>
        <strain evidence="1 2">209318</strain>
    </source>
</reference>
<gene>
    <name evidence="1" type="ORF">HMPREF1092_00886</name>
</gene>
<sequence length="72" mass="8367">MMEADVTIIEPNNTAEENAQAIEYSITQLTLMLKASNQIAEDSYVENPWKDVKWPDKGEYAPKVHKYHYCFD</sequence>
<accession>N9Y1F2</accession>
<dbReference type="PATRIC" id="fig|999411.4.peg.861"/>
<organism evidence="1 2">
    <name type="scientific">Clostridium thermobutyricum</name>
    <dbReference type="NCBI Taxonomy" id="29372"/>
    <lineage>
        <taxon>Bacteria</taxon>
        <taxon>Bacillati</taxon>
        <taxon>Bacillota</taxon>
        <taxon>Clostridia</taxon>
        <taxon>Eubacteriales</taxon>
        <taxon>Clostridiaceae</taxon>
        <taxon>Clostridium</taxon>
    </lineage>
</organism>